<dbReference type="Proteomes" id="UP001159364">
    <property type="component" value="Linkage Group LG03"/>
</dbReference>
<sequence>MCRVLSLLESACCCGTTTLSPRETPIESSSLSIKSPPTTNISLDNTNKDNNLKRETITITYPIIDSA</sequence>
<feature type="region of interest" description="Disordered" evidence="1">
    <location>
        <begin position="22"/>
        <end position="47"/>
    </location>
</feature>
<accession>A0AAV8TVN9</accession>
<evidence type="ECO:0000313" key="2">
    <source>
        <dbReference type="EMBL" id="KAJ8771112.1"/>
    </source>
</evidence>
<protein>
    <submittedName>
        <fullName evidence="2">Uncharacterized protein</fullName>
    </submittedName>
</protein>
<name>A0AAV8TVN9_9ROSI</name>
<evidence type="ECO:0000256" key="1">
    <source>
        <dbReference type="SAM" id="MobiDB-lite"/>
    </source>
</evidence>
<dbReference type="AlphaFoldDB" id="A0AAV8TVN9"/>
<reference evidence="2 3" key="1">
    <citation type="submission" date="2021-09" db="EMBL/GenBank/DDBJ databases">
        <title>Genomic insights and catalytic innovation underlie evolution of tropane alkaloids biosynthesis.</title>
        <authorList>
            <person name="Wang Y.-J."/>
            <person name="Tian T."/>
            <person name="Huang J.-P."/>
            <person name="Huang S.-X."/>
        </authorList>
    </citation>
    <scope>NUCLEOTIDE SEQUENCE [LARGE SCALE GENOMIC DNA]</scope>
    <source>
        <strain evidence="2">KIB-2018</strain>
        <tissue evidence="2">Leaf</tissue>
    </source>
</reference>
<dbReference type="EMBL" id="JAIWQS010000003">
    <property type="protein sequence ID" value="KAJ8771112.1"/>
    <property type="molecule type" value="Genomic_DNA"/>
</dbReference>
<feature type="compositionally biased region" description="Polar residues" evidence="1">
    <location>
        <begin position="22"/>
        <end position="45"/>
    </location>
</feature>
<proteinExistence type="predicted"/>
<evidence type="ECO:0000313" key="3">
    <source>
        <dbReference type="Proteomes" id="UP001159364"/>
    </source>
</evidence>
<keyword evidence="3" id="KW-1185">Reference proteome</keyword>
<gene>
    <name evidence="2" type="ORF">K2173_023437</name>
</gene>
<organism evidence="2 3">
    <name type="scientific">Erythroxylum novogranatense</name>
    <dbReference type="NCBI Taxonomy" id="1862640"/>
    <lineage>
        <taxon>Eukaryota</taxon>
        <taxon>Viridiplantae</taxon>
        <taxon>Streptophyta</taxon>
        <taxon>Embryophyta</taxon>
        <taxon>Tracheophyta</taxon>
        <taxon>Spermatophyta</taxon>
        <taxon>Magnoliopsida</taxon>
        <taxon>eudicotyledons</taxon>
        <taxon>Gunneridae</taxon>
        <taxon>Pentapetalae</taxon>
        <taxon>rosids</taxon>
        <taxon>fabids</taxon>
        <taxon>Malpighiales</taxon>
        <taxon>Erythroxylaceae</taxon>
        <taxon>Erythroxylum</taxon>
    </lineage>
</organism>
<comment type="caution">
    <text evidence="2">The sequence shown here is derived from an EMBL/GenBank/DDBJ whole genome shotgun (WGS) entry which is preliminary data.</text>
</comment>